<evidence type="ECO:0000313" key="2">
    <source>
        <dbReference type="Proteomes" id="UP000287527"/>
    </source>
</evidence>
<name>A0A3S3R1M5_9FLAO</name>
<evidence type="ECO:0008006" key="3">
    <source>
        <dbReference type="Google" id="ProtNLM"/>
    </source>
</evidence>
<sequence>MKHLFITIVLFISTNTLLAQEKGIKHPSSFFPSKKIKVLVVGSFHFEYPNLDAVKVDDDEKIDILKEPKKTELTELVNYIKKFKPTKIAIEATDKWKTTNKLERYKKGEFKDKRDERYQIAMRIAKELNINDIYGIDASTLSETLEEKDSLYTQKLFKDFDFENDDKYNGYYREWAEYEKKMIPKTNLLTYFKHLNSREYHKMDYGAYLVGDFKLDNLRGPDILSIWWYNRNLRIFRNLQQIPATTEDRILVIFGNGHAAILRQLLESSPEYEFIEFDSLK</sequence>
<accession>A0A3S3R1M5</accession>
<gene>
    <name evidence="1" type="ORF">EPI11_04170</name>
</gene>
<dbReference type="AlphaFoldDB" id="A0A3S3R1M5"/>
<dbReference type="InterPro" id="IPR043749">
    <property type="entry name" value="DUF5694"/>
</dbReference>
<dbReference type="EMBL" id="SBII01000002">
    <property type="protein sequence ID" value="RWX02424.1"/>
    <property type="molecule type" value="Genomic_DNA"/>
</dbReference>
<reference evidence="1 2" key="1">
    <citation type="submission" date="2019-01" db="EMBL/GenBank/DDBJ databases">
        <title>Flavobacterium sp. nov.,isolated from freshwater.</title>
        <authorList>
            <person name="Zhang R."/>
            <person name="Du Z.-J."/>
        </authorList>
    </citation>
    <scope>NUCLEOTIDE SEQUENCE [LARGE SCALE GENOMIC DNA]</scope>
    <source>
        <strain evidence="1 2">1E403</strain>
    </source>
</reference>
<evidence type="ECO:0000313" key="1">
    <source>
        <dbReference type="EMBL" id="RWX02424.1"/>
    </source>
</evidence>
<keyword evidence="2" id="KW-1185">Reference proteome</keyword>
<dbReference type="OrthoDB" id="7055505at2"/>
<dbReference type="Pfam" id="PF18950">
    <property type="entry name" value="DUF5694"/>
    <property type="match status" value="1"/>
</dbReference>
<comment type="caution">
    <text evidence="1">The sequence shown here is derived from an EMBL/GenBank/DDBJ whole genome shotgun (WGS) entry which is preliminary data.</text>
</comment>
<dbReference type="RefSeq" id="WP_128388696.1">
    <property type="nucleotide sequence ID" value="NZ_SBII01000002.1"/>
</dbReference>
<organism evidence="1 2">
    <name type="scientific">Flavobacterium cerinum</name>
    <dbReference type="NCBI Taxonomy" id="2502784"/>
    <lineage>
        <taxon>Bacteria</taxon>
        <taxon>Pseudomonadati</taxon>
        <taxon>Bacteroidota</taxon>
        <taxon>Flavobacteriia</taxon>
        <taxon>Flavobacteriales</taxon>
        <taxon>Flavobacteriaceae</taxon>
        <taxon>Flavobacterium</taxon>
    </lineage>
</organism>
<proteinExistence type="predicted"/>
<protein>
    <recommendedName>
        <fullName evidence="3">TraB/GumN family protein</fullName>
    </recommendedName>
</protein>
<dbReference type="Proteomes" id="UP000287527">
    <property type="component" value="Unassembled WGS sequence"/>
</dbReference>